<evidence type="ECO:0000259" key="1">
    <source>
        <dbReference type="Pfam" id="PF00149"/>
    </source>
</evidence>
<feature type="domain" description="Calcineurin-like phosphoesterase" evidence="1">
    <location>
        <begin position="73"/>
        <end position="276"/>
    </location>
</feature>
<dbReference type="InterPro" id="IPR004843">
    <property type="entry name" value="Calcineurin-like_PHP"/>
</dbReference>
<evidence type="ECO:0000313" key="3">
    <source>
        <dbReference type="Proteomes" id="UP000178859"/>
    </source>
</evidence>
<organism evidence="2 3">
    <name type="scientific">Candidatus Daviesbacteria bacterium RIFCSPLOWO2_02_FULL_36_7</name>
    <dbReference type="NCBI Taxonomy" id="1797792"/>
    <lineage>
        <taxon>Bacteria</taxon>
        <taxon>Candidatus Daviesiibacteriota</taxon>
    </lineage>
</organism>
<dbReference type="AlphaFoldDB" id="A0A1F5MI69"/>
<protein>
    <recommendedName>
        <fullName evidence="1">Calcineurin-like phosphoesterase domain-containing protein</fullName>
    </recommendedName>
</protein>
<dbReference type="Gene3D" id="3.60.21.10">
    <property type="match status" value="1"/>
</dbReference>
<dbReference type="Proteomes" id="UP000178859">
    <property type="component" value="Unassembled WGS sequence"/>
</dbReference>
<reference evidence="2 3" key="1">
    <citation type="journal article" date="2016" name="Nat. Commun.">
        <title>Thousands of microbial genomes shed light on interconnected biogeochemical processes in an aquifer system.</title>
        <authorList>
            <person name="Anantharaman K."/>
            <person name="Brown C.T."/>
            <person name="Hug L.A."/>
            <person name="Sharon I."/>
            <person name="Castelle C.J."/>
            <person name="Probst A.J."/>
            <person name="Thomas B.C."/>
            <person name="Singh A."/>
            <person name="Wilkins M.J."/>
            <person name="Karaoz U."/>
            <person name="Brodie E.L."/>
            <person name="Williams K.H."/>
            <person name="Hubbard S.S."/>
            <person name="Banfield J.F."/>
        </authorList>
    </citation>
    <scope>NUCLEOTIDE SEQUENCE [LARGE SCALE GENOMIC DNA]</scope>
</reference>
<dbReference type="InterPro" id="IPR051918">
    <property type="entry name" value="STPP_CPPED1"/>
</dbReference>
<dbReference type="SUPFAM" id="SSF56300">
    <property type="entry name" value="Metallo-dependent phosphatases"/>
    <property type="match status" value="1"/>
</dbReference>
<dbReference type="PANTHER" id="PTHR43143">
    <property type="entry name" value="METALLOPHOSPHOESTERASE, CALCINEURIN SUPERFAMILY"/>
    <property type="match status" value="1"/>
</dbReference>
<dbReference type="InterPro" id="IPR029052">
    <property type="entry name" value="Metallo-depent_PP-like"/>
</dbReference>
<evidence type="ECO:0000313" key="2">
    <source>
        <dbReference type="EMBL" id="OGE65052.1"/>
    </source>
</evidence>
<dbReference type="Pfam" id="PF00149">
    <property type="entry name" value="Metallophos"/>
    <property type="match status" value="1"/>
</dbReference>
<comment type="caution">
    <text evidence="2">The sequence shown here is derived from an EMBL/GenBank/DDBJ whole genome shotgun (WGS) entry which is preliminary data.</text>
</comment>
<dbReference type="PANTHER" id="PTHR43143:SF1">
    <property type="entry name" value="SERINE_THREONINE-PROTEIN PHOSPHATASE CPPED1"/>
    <property type="match status" value="1"/>
</dbReference>
<dbReference type="GO" id="GO:0016787">
    <property type="term" value="F:hydrolase activity"/>
    <property type="evidence" value="ECO:0007669"/>
    <property type="project" value="InterPro"/>
</dbReference>
<accession>A0A1F5MI69</accession>
<sequence length="326" mass="35701">MVMLVVLAVGIYAAYKHFSGIDLLKLDPQAVVNSVLIRVPSSFKIGSKTLPILPNNQLVLEKSTPDTAATPAFRFLLIADSHSDNDDLSKAVAQAKAFYPDLEFIIGLGDYSDVGTIAELNNAKKELDSSGLRYFLIAGDHDLWDSRDKKMPAGPDSIGAGTNFNQVFGPLFQSFDFSAKGGSTSGGDNFHFLLLANSDNYKGLGDTQQKWIENELEKIKQQSTRGTFVFLHEPLFHPSSDHVMGKVESSLKQQARDLMYQLKAAGVKKVFAGDIHFFSEYTEPVTGLEMVTIGAVAIERNPQAPRYAVVSVFDDGTTKVDDVEIK</sequence>
<proteinExistence type="predicted"/>
<gene>
    <name evidence="2" type="ORF">A3I48_02675</name>
</gene>
<dbReference type="EMBL" id="MFDT01000005">
    <property type="protein sequence ID" value="OGE65052.1"/>
    <property type="molecule type" value="Genomic_DNA"/>
</dbReference>
<name>A0A1F5MI69_9BACT</name>